<dbReference type="EMBL" id="CM056810">
    <property type="protein sequence ID" value="KAJ8643640.1"/>
    <property type="molecule type" value="Genomic_DNA"/>
</dbReference>
<organism evidence="1 2">
    <name type="scientific">Persea americana</name>
    <name type="common">Avocado</name>
    <dbReference type="NCBI Taxonomy" id="3435"/>
    <lineage>
        <taxon>Eukaryota</taxon>
        <taxon>Viridiplantae</taxon>
        <taxon>Streptophyta</taxon>
        <taxon>Embryophyta</taxon>
        <taxon>Tracheophyta</taxon>
        <taxon>Spermatophyta</taxon>
        <taxon>Magnoliopsida</taxon>
        <taxon>Magnoliidae</taxon>
        <taxon>Laurales</taxon>
        <taxon>Lauraceae</taxon>
        <taxon>Persea</taxon>
    </lineage>
</organism>
<gene>
    <name evidence="1" type="ORF">MRB53_005388</name>
</gene>
<accession>A0ACC2MDW5</accession>
<name>A0ACC2MDW5_PERAE</name>
<reference evidence="1 2" key="1">
    <citation type="journal article" date="2022" name="Hortic Res">
        <title>A haplotype resolved chromosomal level avocado genome allows analysis of novel avocado genes.</title>
        <authorList>
            <person name="Nath O."/>
            <person name="Fletcher S.J."/>
            <person name="Hayward A."/>
            <person name="Shaw L.M."/>
            <person name="Masouleh A.K."/>
            <person name="Furtado A."/>
            <person name="Henry R.J."/>
            <person name="Mitter N."/>
        </authorList>
    </citation>
    <scope>NUCLEOTIDE SEQUENCE [LARGE SCALE GENOMIC DNA]</scope>
    <source>
        <strain evidence="2">cv. Hass</strain>
    </source>
</reference>
<proteinExistence type="predicted"/>
<protein>
    <submittedName>
        <fullName evidence="1">Uncharacterized protein</fullName>
    </submittedName>
</protein>
<dbReference type="Proteomes" id="UP001234297">
    <property type="component" value="Chromosome 2"/>
</dbReference>
<sequence>MCESVEVRVGCSATLHNYDLEVHECLAAYLYIELSLNIQMKEPRMLPPEEVSNIRMQKKKPSTQETPVFQVQGEIKTANPPSKKQKALKRNLKMEGSPSSQQPERSTSDSLPDSSRSGSEYRALRRRYLLLEEESFSLGRELSEVEAEVKSLEDEKFALLDQLVVLEGLLDPSELQPKG</sequence>
<keyword evidence="2" id="KW-1185">Reference proteome</keyword>
<comment type="caution">
    <text evidence="1">The sequence shown here is derived from an EMBL/GenBank/DDBJ whole genome shotgun (WGS) entry which is preliminary data.</text>
</comment>
<evidence type="ECO:0000313" key="2">
    <source>
        <dbReference type="Proteomes" id="UP001234297"/>
    </source>
</evidence>
<evidence type="ECO:0000313" key="1">
    <source>
        <dbReference type="EMBL" id="KAJ8643640.1"/>
    </source>
</evidence>